<accession>A0A1I6IKE7</accession>
<dbReference type="InterPro" id="IPR007404">
    <property type="entry name" value="YdjM-like"/>
</dbReference>
<dbReference type="GO" id="GO:0016787">
    <property type="term" value="F:hydrolase activity"/>
    <property type="evidence" value="ECO:0007669"/>
    <property type="project" value="UniProtKB-KW"/>
</dbReference>
<dbReference type="OrthoDB" id="200338at2157"/>
<dbReference type="Pfam" id="PF04307">
    <property type="entry name" value="YdjM"/>
    <property type="match status" value="1"/>
</dbReference>
<sequence>MMPWGHLAVGYLVYTVATRIRHRRAPRELPVLALAVGTQLPDLVDKPLNWWFGVFDGRAIGHSLFVAVFVCAVAFAVARRFGGVSVVSAFAVGVFTHLLGDAVGTLYSGDYHLAAFVSPVLEPSENSSSVDDNFQGEKEASAFIISCSK</sequence>
<evidence type="ECO:0000313" key="3">
    <source>
        <dbReference type="Proteomes" id="UP000198531"/>
    </source>
</evidence>
<dbReference type="AlphaFoldDB" id="A0A1I6IKE7"/>
<gene>
    <name evidence="2" type="ORF">SAMN04487947_3394</name>
</gene>
<keyword evidence="1" id="KW-1133">Transmembrane helix</keyword>
<dbReference type="RefSeq" id="WP_089809798.1">
    <property type="nucleotide sequence ID" value="NZ_FOYT01000003.1"/>
</dbReference>
<organism evidence="2 3">
    <name type="scientific">Halogeometricum rufum</name>
    <dbReference type="NCBI Taxonomy" id="553469"/>
    <lineage>
        <taxon>Archaea</taxon>
        <taxon>Methanobacteriati</taxon>
        <taxon>Methanobacteriota</taxon>
        <taxon>Stenosarchaea group</taxon>
        <taxon>Halobacteria</taxon>
        <taxon>Halobacteriales</taxon>
        <taxon>Haloferacaceae</taxon>
        <taxon>Halogeometricum</taxon>
    </lineage>
</organism>
<protein>
    <submittedName>
        <fullName evidence="2">LexA-binding, inner membrane-associated putative hydrolase</fullName>
    </submittedName>
</protein>
<dbReference type="Proteomes" id="UP000198531">
    <property type="component" value="Unassembled WGS sequence"/>
</dbReference>
<dbReference type="EMBL" id="FOYT01000003">
    <property type="protein sequence ID" value="SFR67168.1"/>
    <property type="molecule type" value="Genomic_DNA"/>
</dbReference>
<evidence type="ECO:0000256" key="1">
    <source>
        <dbReference type="SAM" id="Phobius"/>
    </source>
</evidence>
<proteinExistence type="predicted"/>
<evidence type="ECO:0000313" key="2">
    <source>
        <dbReference type="EMBL" id="SFR67168.1"/>
    </source>
</evidence>
<keyword evidence="3" id="KW-1185">Reference proteome</keyword>
<keyword evidence="1" id="KW-0472">Membrane</keyword>
<name>A0A1I6IKE7_9EURY</name>
<keyword evidence="2" id="KW-0378">Hydrolase</keyword>
<reference evidence="3" key="1">
    <citation type="submission" date="2016-10" db="EMBL/GenBank/DDBJ databases">
        <authorList>
            <person name="Varghese N."/>
            <person name="Submissions S."/>
        </authorList>
    </citation>
    <scope>NUCLEOTIDE SEQUENCE [LARGE SCALE GENOMIC DNA]</scope>
    <source>
        <strain evidence="3">CGMCC 1.7736</strain>
    </source>
</reference>
<feature type="transmembrane region" description="Helical" evidence="1">
    <location>
        <begin position="59"/>
        <end position="78"/>
    </location>
</feature>
<keyword evidence="1" id="KW-0812">Transmembrane</keyword>